<evidence type="ECO:0000313" key="3">
    <source>
        <dbReference type="Proteomes" id="UP001280121"/>
    </source>
</evidence>
<feature type="region of interest" description="Disordered" evidence="1">
    <location>
        <begin position="159"/>
        <end position="178"/>
    </location>
</feature>
<evidence type="ECO:0008006" key="4">
    <source>
        <dbReference type="Google" id="ProtNLM"/>
    </source>
</evidence>
<dbReference type="EMBL" id="JANJYI010000005">
    <property type="protein sequence ID" value="KAK2648009.1"/>
    <property type="molecule type" value="Genomic_DNA"/>
</dbReference>
<dbReference type="AlphaFoldDB" id="A0AAD9U5K0"/>
<dbReference type="Pfam" id="PF14223">
    <property type="entry name" value="Retrotran_gag_2"/>
    <property type="match status" value="1"/>
</dbReference>
<proteinExistence type="predicted"/>
<gene>
    <name evidence="2" type="ORF">Ddye_015498</name>
</gene>
<dbReference type="PANTHER" id="PTHR47481:SF34">
    <property type="entry name" value="CCHC-TYPE DOMAIN-CONTAINING PROTEIN"/>
    <property type="match status" value="1"/>
</dbReference>
<protein>
    <recommendedName>
        <fullName evidence="4">UBN2 domain-containing protein</fullName>
    </recommendedName>
</protein>
<sequence length="178" mass="20030">IIRSISPSIISFIASAKTSHDARTALANTYAKPSRDHIMHPKGLLTNISKGTQSITEYMQHAKSIVYELVMLNALENFEDLTVKILNGLGDEFKDILSVVCAHDTPISFEELHEKLFNFEVVLNKRLRRIKDLPSHPTMQQNLTLVVINLIITEIPTTPTELPRQTPPTNRLTIPPLL</sequence>
<comment type="caution">
    <text evidence="2">The sequence shown here is derived from an EMBL/GenBank/DDBJ whole genome shotgun (WGS) entry which is preliminary data.</text>
</comment>
<dbReference type="Proteomes" id="UP001280121">
    <property type="component" value="Unassembled WGS sequence"/>
</dbReference>
<dbReference type="PANTHER" id="PTHR47481">
    <property type="match status" value="1"/>
</dbReference>
<evidence type="ECO:0000313" key="2">
    <source>
        <dbReference type="EMBL" id="KAK2648009.1"/>
    </source>
</evidence>
<evidence type="ECO:0000256" key="1">
    <source>
        <dbReference type="SAM" id="MobiDB-lite"/>
    </source>
</evidence>
<keyword evidence="3" id="KW-1185">Reference proteome</keyword>
<feature type="non-terminal residue" evidence="2">
    <location>
        <position position="1"/>
    </location>
</feature>
<organism evidence="2 3">
    <name type="scientific">Dipteronia dyeriana</name>
    <dbReference type="NCBI Taxonomy" id="168575"/>
    <lineage>
        <taxon>Eukaryota</taxon>
        <taxon>Viridiplantae</taxon>
        <taxon>Streptophyta</taxon>
        <taxon>Embryophyta</taxon>
        <taxon>Tracheophyta</taxon>
        <taxon>Spermatophyta</taxon>
        <taxon>Magnoliopsida</taxon>
        <taxon>eudicotyledons</taxon>
        <taxon>Gunneridae</taxon>
        <taxon>Pentapetalae</taxon>
        <taxon>rosids</taxon>
        <taxon>malvids</taxon>
        <taxon>Sapindales</taxon>
        <taxon>Sapindaceae</taxon>
        <taxon>Hippocastanoideae</taxon>
        <taxon>Acereae</taxon>
        <taxon>Dipteronia</taxon>
    </lineage>
</organism>
<reference evidence="2" key="1">
    <citation type="journal article" date="2023" name="Plant J.">
        <title>Genome sequences and population genomics provide insights into the demographic history, inbreeding, and mutation load of two 'living fossil' tree species of Dipteronia.</title>
        <authorList>
            <person name="Feng Y."/>
            <person name="Comes H.P."/>
            <person name="Chen J."/>
            <person name="Zhu S."/>
            <person name="Lu R."/>
            <person name="Zhang X."/>
            <person name="Li P."/>
            <person name="Qiu J."/>
            <person name="Olsen K.M."/>
            <person name="Qiu Y."/>
        </authorList>
    </citation>
    <scope>NUCLEOTIDE SEQUENCE</scope>
    <source>
        <strain evidence="2">KIB01</strain>
    </source>
</reference>
<accession>A0AAD9U5K0</accession>
<name>A0AAD9U5K0_9ROSI</name>